<protein>
    <submittedName>
        <fullName evidence="1">Uncharacterized protein</fullName>
    </submittedName>
</protein>
<accession>A0A8H3I5R1</accession>
<sequence>MSGSMTVVPKAMEFTQTEIQEMRMEIITLFDGRSRKHMRIRQGLHLFHNNMVVKHGAGLKSKDEFENQLRVWSLVDPSIVRVPQPIDHFQHTYPGRRHPTGFIVMEYVANCERQLGRLLDAQIDQDRGIMFGDFPGFAPKPGSMEVPNQWIHKRRNLWPDVKPKSFVDFGEFDLVLCRMDIYAGDILWPIDGGAPWLFNWKRAVYLPRLFQYFTHMVNPRDHKDFHSRILPKLEPLTERETELQSIFITAWGNSIRADIKD</sequence>
<keyword evidence="2" id="KW-1185">Reference proteome</keyword>
<reference evidence="1" key="1">
    <citation type="submission" date="2021-03" db="EMBL/GenBank/DDBJ databases">
        <authorList>
            <person name="Tagirdzhanova G."/>
        </authorList>
    </citation>
    <scope>NUCLEOTIDE SEQUENCE</scope>
</reference>
<name>A0A8H3I5R1_9LECA</name>
<organism evidence="1 2">
    <name type="scientific">Gomphillus americanus</name>
    <dbReference type="NCBI Taxonomy" id="1940652"/>
    <lineage>
        <taxon>Eukaryota</taxon>
        <taxon>Fungi</taxon>
        <taxon>Dikarya</taxon>
        <taxon>Ascomycota</taxon>
        <taxon>Pezizomycotina</taxon>
        <taxon>Lecanoromycetes</taxon>
        <taxon>OSLEUM clade</taxon>
        <taxon>Ostropomycetidae</taxon>
        <taxon>Ostropales</taxon>
        <taxon>Graphidaceae</taxon>
        <taxon>Gomphilloideae</taxon>
        <taxon>Gomphillus</taxon>
    </lineage>
</organism>
<dbReference type="EMBL" id="CAJPDQ010000004">
    <property type="protein sequence ID" value="CAF9908350.1"/>
    <property type="molecule type" value="Genomic_DNA"/>
</dbReference>
<proteinExistence type="predicted"/>
<gene>
    <name evidence="1" type="ORF">GOMPHAMPRED_006136</name>
</gene>
<evidence type="ECO:0000313" key="2">
    <source>
        <dbReference type="Proteomes" id="UP000664169"/>
    </source>
</evidence>
<evidence type="ECO:0000313" key="1">
    <source>
        <dbReference type="EMBL" id="CAF9908350.1"/>
    </source>
</evidence>
<dbReference type="Proteomes" id="UP000664169">
    <property type="component" value="Unassembled WGS sequence"/>
</dbReference>
<comment type="caution">
    <text evidence="1">The sequence shown here is derived from an EMBL/GenBank/DDBJ whole genome shotgun (WGS) entry which is preliminary data.</text>
</comment>
<dbReference type="AlphaFoldDB" id="A0A8H3I5R1"/>
<dbReference type="OrthoDB" id="3250044at2759"/>